<dbReference type="SUPFAM" id="SSF53720">
    <property type="entry name" value="ALDH-like"/>
    <property type="match status" value="1"/>
</dbReference>
<evidence type="ECO:0000256" key="4">
    <source>
        <dbReference type="RuleBase" id="RU003345"/>
    </source>
</evidence>
<dbReference type="PROSITE" id="PS00687">
    <property type="entry name" value="ALDEHYDE_DEHYDR_GLU"/>
    <property type="match status" value="1"/>
</dbReference>
<keyword evidence="7" id="KW-1185">Reference proteome</keyword>
<evidence type="ECO:0000313" key="6">
    <source>
        <dbReference type="EMBL" id="KND60540.1"/>
    </source>
</evidence>
<keyword evidence="2 4" id="KW-0560">Oxidoreductase</keyword>
<dbReference type="Gene3D" id="3.40.309.10">
    <property type="entry name" value="Aldehyde Dehydrogenase, Chain A, domain 2"/>
    <property type="match status" value="1"/>
</dbReference>
<evidence type="ECO:0000256" key="3">
    <source>
        <dbReference type="PROSITE-ProRule" id="PRU10007"/>
    </source>
</evidence>
<dbReference type="GO" id="GO:0004029">
    <property type="term" value="F:aldehyde dehydrogenase (NAD+) activity"/>
    <property type="evidence" value="ECO:0007669"/>
    <property type="project" value="UniProtKB-EC"/>
</dbReference>
<dbReference type="InterPro" id="IPR016162">
    <property type="entry name" value="Ald_DH_N"/>
</dbReference>
<organism evidence="6 7">
    <name type="scientific">Candidatus Burkholderia verschuerenii</name>
    <dbReference type="NCBI Taxonomy" id="242163"/>
    <lineage>
        <taxon>Bacteria</taxon>
        <taxon>Pseudomonadati</taxon>
        <taxon>Pseudomonadota</taxon>
        <taxon>Betaproteobacteria</taxon>
        <taxon>Burkholderiales</taxon>
        <taxon>Burkholderiaceae</taxon>
        <taxon>Burkholderia</taxon>
    </lineage>
</organism>
<protein>
    <submittedName>
        <fullName evidence="6">Aldehyde dehydrogenase</fullName>
        <ecNumber evidence="6">1.2.1.3</ecNumber>
    </submittedName>
</protein>
<evidence type="ECO:0000256" key="2">
    <source>
        <dbReference type="ARBA" id="ARBA00023002"/>
    </source>
</evidence>
<dbReference type="EMBL" id="LFJJ01000057">
    <property type="protein sequence ID" value="KND60540.1"/>
    <property type="molecule type" value="Genomic_DNA"/>
</dbReference>
<name>A0A0L0ME37_9BURK</name>
<evidence type="ECO:0000259" key="5">
    <source>
        <dbReference type="Pfam" id="PF00171"/>
    </source>
</evidence>
<dbReference type="AlphaFoldDB" id="A0A0L0ME37"/>
<dbReference type="InterPro" id="IPR015590">
    <property type="entry name" value="Aldehyde_DH_dom"/>
</dbReference>
<dbReference type="EC" id="1.2.1.3" evidence="6"/>
<dbReference type="CDD" id="cd07109">
    <property type="entry name" value="ALDH_AAS00426"/>
    <property type="match status" value="1"/>
</dbReference>
<dbReference type="InterPro" id="IPR029510">
    <property type="entry name" value="Ald_DH_CS_GLU"/>
</dbReference>
<dbReference type="FunFam" id="3.40.605.10:FF:000007">
    <property type="entry name" value="NAD/NADP-dependent betaine aldehyde dehydrogenase"/>
    <property type="match status" value="1"/>
</dbReference>
<dbReference type="Proteomes" id="UP000036959">
    <property type="component" value="Unassembled WGS sequence"/>
</dbReference>
<accession>A0A0L0ME37</accession>
<dbReference type="FunFam" id="3.40.309.10:FF:000012">
    <property type="entry name" value="Betaine aldehyde dehydrogenase"/>
    <property type="match status" value="1"/>
</dbReference>
<dbReference type="InterPro" id="IPR016163">
    <property type="entry name" value="Ald_DH_C"/>
</dbReference>
<evidence type="ECO:0000313" key="7">
    <source>
        <dbReference type="Proteomes" id="UP000036959"/>
    </source>
</evidence>
<dbReference type="OrthoDB" id="6187633at2"/>
<dbReference type="PATRIC" id="fig|242163.4.peg.5892"/>
<dbReference type="InterPro" id="IPR016161">
    <property type="entry name" value="Ald_DH/histidinol_DH"/>
</dbReference>
<dbReference type="Gene3D" id="3.40.605.10">
    <property type="entry name" value="Aldehyde Dehydrogenase, Chain A, domain 1"/>
    <property type="match status" value="1"/>
</dbReference>
<dbReference type="PANTHER" id="PTHR11699">
    <property type="entry name" value="ALDEHYDE DEHYDROGENASE-RELATED"/>
    <property type="match status" value="1"/>
</dbReference>
<dbReference type="Pfam" id="PF00171">
    <property type="entry name" value="Aldedh"/>
    <property type="match status" value="1"/>
</dbReference>
<comment type="similarity">
    <text evidence="1 4">Belongs to the aldehyde dehydrogenase family.</text>
</comment>
<feature type="domain" description="Aldehyde dehydrogenase" evidence="5">
    <location>
        <begin position="11"/>
        <end position="477"/>
    </location>
</feature>
<proteinExistence type="inferred from homology"/>
<dbReference type="RefSeq" id="WP_050453583.1">
    <property type="nucleotide sequence ID" value="NZ_LFJJ01000057.1"/>
</dbReference>
<sequence>MEYRHFIANAWQAPDNGETLDVIDPSAGEAFAAISRGNAADIDAAVLAAQTAMGEALDGPWAKLSPVERSNLLFAYAAAVLEHGDELAQLEARDTGKGLKTARTDAAVLARYLQYYAGCVDKLHGETLPYTTGFTVLTVREPIGVTGHIIPWNYPMQIYGRSVGASLAAGNACVIKPAEDASLSILRLAEIAAEVGFPTGAINVVTGLGAEAGAALSANEGIRHISFTGSTATGALVGRTAAERHCPSVLELGGKSPQLVFDDADLDEALPVILNAIIQNAGQTCSAGSRLLVQRSIYEDVIARLSQRFEAMRSGPPAMDLDMGPLVNAKQHARVRAIVQAAEAEGIQVAARGKIVVEASRNGFFQEAVLFCDVPPQSRLAQDEVFGPVLAVMPFDDEAQAVKLANSTNYGLVAGVWTRDGSRGLRLARKLQAGQVFVNNYGAGGGVELPFGGVKASGHGREKGFEALYGFTSLKTIAIKHG</sequence>
<evidence type="ECO:0000256" key="1">
    <source>
        <dbReference type="ARBA" id="ARBA00009986"/>
    </source>
</evidence>
<gene>
    <name evidence="6" type="ORF">BVER_03632</name>
</gene>
<reference evidence="7" key="1">
    <citation type="submission" date="2015-06" db="EMBL/GenBank/DDBJ databases">
        <title>Comparative genomics of Burkholderia leaf nodule symbionts.</title>
        <authorList>
            <person name="Carlier A."/>
            <person name="Eberl L."/>
            <person name="Pinto-Carbo M."/>
        </authorList>
    </citation>
    <scope>NUCLEOTIDE SEQUENCE [LARGE SCALE GENOMIC DNA]</scope>
    <source>
        <strain evidence="7">UZHbot4</strain>
    </source>
</reference>
<comment type="caution">
    <text evidence="6">The sequence shown here is derived from an EMBL/GenBank/DDBJ whole genome shotgun (WGS) entry which is preliminary data.</text>
</comment>
<feature type="active site" evidence="3">
    <location>
        <position position="251"/>
    </location>
</feature>